<feature type="region of interest" description="Disordered" evidence="1">
    <location>
        <begin position="1"/>
        <end position="24"/>
    </location>
</feature>
<feature type="compositionally biased region" description="Polar residues" evidence="1">
    <location>
        <begin position="410"/>
        <end position="421"/>
    </location>
</feature>
<feature type="compositionally biased region" description="Pro residues" evidence="1">
    <location>
        <begin position="187"/>
        <end position="199"/>
    </location>
</feature>
<comment type="caution">
    <text evidence="2">The sequence shown here is derived from an EMBL/GenBank/DDBJ whole genome shotgun (WGS) entry which is preliminary data.</text>
</comment>
<dbReference type="EMBL" id="BKCJ010052291">
    <property type="protein sequence ID" value="GEW28776.1"/>
    <property type="molecule type" value="Genomic_DNA"/>
</dbReference>
<dbReference type="Gene3D" id="4.10.60.10">
    <property type="entry name" value="Zinc finger, CCHC-type"/>
    <property type="match status" value="1"/>
</dbReference>
<evidence type="ECO:0000313" key="2">
    <source>
        <dbReference type="EMBL" id="GEW28776.1"/>
    </source>
</evidence>
<evidence type="ECO:0008006" key="3">
    <source>
        <dbReference type="Google" id="ProtNLM"/>
    </source>
</evidence>
<sequence>MSTLVVDSGNLDEDGADLAKHPSMVPTTTDENGLDVAISMESVRVVHERLSNIVYGFLFSKRAAYSVVENCVKNTWIKYGLVKSMMTIKCDGYTISNIRESVGTFTARVILFGMIPTDIPAIIPVVDPPFVSTLPHTSPFMYTNSSDSNTSKMPPSQDPYKVSIARWRILVEARSSPSSLPTHDSPPTLPQILPAPPGLPLSERPSHSSSAGPSRKRCRSPSDSVSSAAPVPRALFPVHANLLPPRKKVRSFVSVTDCEASSDKNYKPYTEPDIDYDIQADIDASIAAADAMVARETDVRVETKDKADEEAESSARGTVKIEVNRVTHPVVSDDIAEPVREDFSELVSTDGSLESVAMSERIGTLERDNMRLRGIIMTITRSGITPEAIEELIFRCVEEALAAQEANSNARLIDENQSQNGDDNDNKSEGNGNHGNNNGNGNQNGGDGCAKINAPVDKNFGIHEAYEMPWKDLMKLMIEVYCPRNEIMKLENEMVPEENDKIKRFIWGLPDNIQCNVTSSKPDRLQDSIRMANGLMDQKVGVYAARNAEQNRKFEQPPFKRKNVAQAVLVGNSKKKGYAGSAPYYNKCRFYHEGPCTVKCISYNKVGHMARDYKIVVATQTPRALVTNQRDVNRFGCGSQGHYKSDCPKLKNQNRRNKAANNDAHVRAYALGGGDANPDSNVVTGVFLLNNHDAYILFDSGADRSFVSITFSALIDIPPTALDVSYTFNAVIVGLLHEVLPLPRQST</sequence>
<accession>A0A699GU08</accession>
<dbReference type="CDD" id="cd22541">
    <property type="entry name" value="SP5_N"/>
    <property type="match status" value="1"/>
</dbReference>
<feature type="compositionally biased region" description="Low complexity" evidence="1">
    <location>
        <begin position="430"/>
        <end position="441"/>
    </location>
</feature>
<organism evidence="2">
    <name type="scientific">Tanacetum cinerariifolium</name>
    <name type="common">Dalmatian daisy</name>
    <name type="synonym">Chrysanthemum cinerariifolium</name>
    <dbReference type="NCBI Taxonomy" id="118510"/>
    <lineage>
        <taxon>Eukaryota</taxon>
        <taxon>Viridiplantae</taxon>
        <taxon>Streptophyta</taxon>
        <taxon>Embryophyta</taxon>
        <taxon>Tracheophyta</taxon>
        <taxon>Spermatophyta</taxon>
        <taxon>Magnoliopsida</taxon>
        <taxon>eudicotyledons</taxon>
        <taxon>Gunneridae</taxon>
        <taxon>Pentapetalae</taxon>
        <taxon>asterids</taxon>
        <taxon>campanulids</taxon>
        <taxon>Asterales</taxon>
        <taxon>Asteraceae</taxon>
        <taxon>Asteroideae</taxon>
        <taxon>Anthemideae</taxon>
        <taxon>Anthemidinae</taxon>
        <taxon>Tanacetum</taxon>
    </lineage>
</organism>
<dbReference type="AlphaFoldDB" id="A0A699GU08"/>
<gene>
    <name evidence="2" type="ORF">Tci_200752</name>
</gene>
<reference evidence="2" key="1">
    <citation type="journal article" date="2019" name="Sci. Rep.">
        <title>Draft genome of Tanacetum cinerariifolium, the natural source of mosquito coil.</title>
        <authorList>
            <person name="Yamashiro T."/>
            <person name="Shiraishi A."/>
            <person name="Satake H."/>
            <person name="Nakayama K."/>
        </authorList>
    </citation>
    <scope>NUCLEOTIDE SEQUENCE</scope>
</reference>
<name>A0A699GU08_TANCI</name>
<protein>
    <recommendedName>
        <fullName evidence="3">Reverse transcriptase domain-containing protein</fullName>
    </recommendedName>
</protein>
<dbReference type="Pfam" id="PF08284">
    <property type="entry name" value="RVP_2"/>
    <property type="match status" value="1"/>
</dbReference>
<feature type="region of interest" description="Disordered" evidence="1">
    <location>
        <begin position="410"/>
        <end position="450"/>
    </location>
</feature>
<evidence type="ECO:0000256" key="1">
    <source>
        <dbReference type="SAM" id="MobiDB-lite"/>
    </source>
</evidence>
<proteinExistence type="predicted"/>
<feature type="region of interest" description="Disordered" evidence="1">
    <location>
        <begin position="175"/>
        <end position="229"/>
    </location>
</feature>